<reference evidence="3" key="3">
    <citation type="submission" date="2018-08" db="UniProtKB">
        <authorList>
            <consortium name="EnsemblPlants"/>
        </authorList>
    </citation>
    <scope>IDENTIFICATION</scope>
    <source>
        <strain evidence="3">cv. Bd21</strain>
    </source>
</reference>
<gene>
    <name evidence="2" type="ORF">BRADI_1g56750v3</name>
</gene>
<dbReference type="Proteomes" id="UP000008810">
    <property type="component" value="Chromosome 1"/>
</dbReference>
<feature type="domain" description="Myb/SANT-like" evidence="1">
    <location>
        <begin position="7"/>
        <end position="90"/>
    </location>
</feature>
<protein>
    <recommendedName>
        <fullName evidence="1">Myb/SANT-like domain-containing protein</fullName>
    </recommendedName>
</protein>
<dbReference type="Pfam" id="PF12776">
    <property type="entry name" value="Myb_DNA-bind_3"/>
    <property type="match status" value="1"/>
</dbReference>
<dbReference type="EMBL" id="CM000880">
    <property type="protein sequence ID" value="KQK20783.1"/>
    <property type="molecule type" value="Genomic_DNA"/>
</dbReference>
<dbReference type="PANTHER" id="PTHR47069">
    <property type="match status" value="1"/>
</dbReference>
<evidence type="ECO:0000259" key="1">
    <source>
        <dbReference type="Pfam" id="PF12776"/>
    </source>
</evidence>
<dbReference type="AlphaFoldDB" id="A0A0Q3HD06"/>
<organism evidence="2">
    <name type="scientific">Brachypodium distachyon</name>
    <name type="common">Purple false brome</name>
    <name type="synonym">Trachynia distachya</name>
    <dbReference type="NCBI Taxonomy" id="15368"/>
    <lineage>
        <taxon>Eukaryota</taxon>
        <taxon>Viridiplantae</taxon>
        <taxon>Streptophyta</taxon>
        <taxon>Embryophyta</taxon>
        <taxon>Tracheophyta</taxon>
        <taxon>Spermatophyta</taxon>
        <taxon>Magnoliopsida</taxon>
        <taxon>Liliopsida</taxon>
        <taxon>Poales</taxon>
        <taxon>Poaceae</taxon>
        <taxon>BOP clade</taxon>
        <taxon>Pooideae</taxon>
        <taxon>Stipodae</taxon>
        <taxon>Brachypodieae</taxon>
        <taxon>Brachypodium</taxon>
    </lineage>
</organism>
<dbReference type="PANTHER" id="PTHR47069:SF1">
    <property type="entry name" value="OS03G0580500 PROTEIN"/>
    <property type="match status" value="1"/>
</dbReference>
<evidence type="ECO:0000313" key="2">
    <source>
        <dbReference type="EMBL" id="KQK20783.1"/>
    </source>
</evidence>
<proteinExistence type="predicted"/>
<keyword evidence="4" id="KW-1185">Reference proteome</keyword>
<dbReference type="InterPro" id="IPR024752">
    <property type="entry name" value="Myb/SANT-like_dom"/>
</dbReference>
<sequence length="299" mass="33964">MGEKAVWDEANVKHFVDICKEENNKGWKNLEDKFAAKTGKKLTKTQFKNKWDNMKQSYTWFMELKNAATGLGWTDATNTVDASKEWWDEHLRKCNNPEKGIKCNHVRFRKRGPSQLHDLDILFSNAHVTGVTAACPGDLSFDDSGDDYIMEVEKDDDIDSPKLPSVKKGKETRKCKIEQDKEEKSPFLRLYKTTCAQIGDASKKISDSVSSSSGPSSVNQIPTTAEAMKLVKECGVKEKTALMHTATFLIVKPEFSEIFILLETKEGRLVCWRGSMRSSLRHMYLAPCYLLLCYELPIC</sequence>
<dbReference type="InParanoid" id="A0A0Q3HD06"/>
<reference evidence="2" key="2">
    <citation type="submission" date="2017-06" db="EMBL/GenBank/DDBJ databases">
        <title>WGS assembly of Brachypodium distachyon.</title>
        <authorList>
            <consortium name="The International Brachypodium Initiative"/>
            <person name="Lucas S."/>
            <person name="Harmon-Smith M."/>
            <person name="Lail K."/>
            <person name="Tice H."/>
            <person name="Grimwood J."/>
            <person name="Bruce D."/>
            <person name="Barry K."/>
            <person name="Shu S."/>
            <person name="Lindquist E."/>
            <person name="Wang M."/>
            <person name="Pitluck S."/>
            <person name="Vogel J.P."/>
            <person name="Garvin D.F."/>
            <person name="Mockler T.C."/>
            <person name="Schmutz J."/>
            <person name="Rokhsar D."/>
            <person name="Bevan M.W."/>
        </authorList>
    </citation>
    <scope>NUCLEOTIDE SEQUENCE</scope>
    <source>
        <strain evidence="2">Bd21</strain>
    </source>
</reference>
<evidence type="ECO:0000313" key="4">
    <source>
        <dbReference type="Proteomes" id="UP000008810"/>
    </source>
</evidence>
<dbReference type="EnsemblPlants" id="KQK20783">
    <property type="protein sequence ID" value="KQK20783"/>
    <property type="gene ID" value="BRADI_1g56750v3"/>
</dbReference>
<dbReference type="OrthoDB" id="679580at2759"/>
<dbReference type="STRING" id="15368.A0A0Q3HD06"/>
<accession>A0A0Q3HD06</accession>
<name>A0A0Q3HD06_BRADI</name>
<dbReference type="Gramene" id="KQK20783">
    <property type="protein sequence ID" value="KQK20783"/>
    <property type="gene ID" value="BRADI_1g56750v3"/>
</dbReference>
<evidence type="ECO:0000313" key="3">
    <source>
        <dbReference type="EnsemblPlants" id="KQK20783"/>
    </source>
</evidence>
<reference evidence="2 3" key="1">
    <citation type="journal article" date="2010" name="Nature">
        <title>Genome sequencing and analysis of the model grass Brachypodium distachyon.</title>
        <authorList>
            <consortium name="International Brachypodium Initiative"/>
        </authorList>
    </citation>
    <scope>NUCLEOTIDE SEQUENCE [LARGE SCALE GENOMIC DNA]</scope>
    <source>
        <strain evidence="2 3">Bd21</strain>
    </source>
</reference>